<feature type="non-terminal residue" evidence="1">
    <location>
        <position position="287"/>
    </location>
</feature>
<dbReference type="EMBL" id="CAJVPS010039448">
    <property type="protein sequence ID" value="CAG8748910.1"/>
    <property type="molecule type" value="Genomic_DNA"/>
</dbReference>
<feature type="non-terminal residue" evidence="1">
    <location>
        <position position="1"/>
    </location>
</feature>
<protein>
    <submittedName>
        <fullName evidence="1">1489_t:CDS:1</fullName>
    </submittedName>
</protein>
<proteinExistence type="predicted"/>
<reference evidence="1" key="1">
    <citation type="submission" date="2021-06" db="EMBL/GenBank/DDBJ databases">
        <authorList>
            <person name="Kallberg Y."/>
            <person name="Tangrot J."/>
            <person name="Rosling A."/>
        </authorList>
    </citation>
    <scope>NUCLEOTIDE SEQUENCE</scope>
    <source>
        <strain evidence="1">FL130A</strain>
    </source>
</reference>
<organism evidence="1 2">
    <name type="scientific">Ambispora leptoticha</name>
    <dbReference type="NCBI Taxonomy" id="144679"/>
    <lineage>
        <taxon>Eukaryota</taxon>
        <taxon>Fungi</taxon>
        <taxon>Fungi incertae sedis</taxon>
        <taxon>Mucoromycota</taxon>
        <taxon>Glomeromycotina</taxon>
        <taxon>Glomeromycetes</taxon>
        <taxon>Archaeosporales</taxon>
        <taxon>Ambisporaceae</taxon>
        <taxon>Ambispora</taxon>
    </lineage>
</organism>
<dbReference type="Proteomes" id="UP000789508">
    <property type="component" value="Unassembled WGS sequence"/>
</dbReference>
<dbReference type="OrthoDB" id="2443382at2759"/>
<dbReference type="AlphaFoldDB" id="A0A9N9NPH6"/>
<keyword evidence="2" id="KW-1185">Reference proteome</keyword>
<comment type="caution">
    <text evidence="1">The sequence shown here is derived from an EMBL/GenBank/DDBJ whole genome shotgun (WGS) entry which is preliminary data.</text>
</comment>
<sequence>SNMLNEHIQVLERKRRNADDYGEGLSTPPTKIRTINSLPCDKEDFSSDSDSEIIPVSLTNIFLETSVELERIPDQTAESDAPRTPLPRQAQIQFNSEDNDLHYQYENENASAEVQDLIAKMENVDHRLFEYRIVNLSEKSLVDPINKVFSDDDKKRMRKFWEEMEPSAEENQNTLRRPRWEKSIKPLIDKYALAVKMKPEFVFDDYVKPPSTKIIFEIPFEGEFDFKKHYDMLWVQDIYQRFIFLFASSFNMLRDANTLEIAYRESFVNPIIPKAFEDMNDKIRFQT</sequence>
<gene>
    <name evidence="1" type="ORF">ALEPTO_LOCUS13225</name>
</gene>
<evidence type="ECO:0000313" key="1">
    <source>
        <dbReference type="EMBL" id="CAG8748910.1"/>
    </source>
</evidence>
<name>A0A9N9NPH6_9GLOM</name>
<accession>A0A9N9NPH6</accession>
<evidence type="ECO:0000313" key="2">
    <source>
        <dbReference type="Proteomes" id="UP000789508"/>
    </source>
</evidence>